<dbReference type="OrthoDB" id="313388at2759"/>
<dbReference type="GO" id="GO:0016020">
    <property type="term" value="C:membrane"/>
    <property type="evidence" value="ECO:0007669"/>
    <property type="project" value="UniProtKB-SubCell"/>
</dbReference>
<evidence type="ECO:0000256" key="1">
    <source>
        <dbReference type="ARBA" id="ARBA00004141"/>
    </source>
</evidence>
<keyword evidence="2 6" id="KW-0812">Transmembrane</keyword>
<dbReference type="PANTHER" id="PTHR28128:SF3">
    <property type="entry name" value="CHROMOSOME UNDETERMINED SCAFFOLD_46, WHOLE GENOME SHOTGUN SEQUENCE"/>
    <property type="match status" value="1"/>
</dbReference>
<evidence type="ECO:0000256" key="5">
    <source>
        <dbReference type="SAM" id="MobiDB-lite"/>
    </source>
</evidence>
<evidence type="ECO:0000256" key="2">
    <source>
        <dbReference type="ARBA" id="ARBA00022692"/>
    </source>
</evidence>
<feature type="region of interest" description="Disordered" evidence="5">
    <location>
        <begin position="157"/>
        <end position="196"/>
    </location>
</feature>
<dbReference type="InterPro" id="IPR013714">
    <property type="entry name" value="Golgi_TVP15"/>
</dbReference>
<evidence type="ECO:0000313" key="8">
    <source>
        <dbReference type="Proteomes" id="UP000009168"/>
    </source>
</evidence>
<protein>
    <submittedName>
        <fullName evidence="7">COPI associated protein</fullName>
    </submittedName>
</protein>
<dbReference type="GeneID" id="7824545"/>
<feature type="transmembrane region" description="Helical" evidence="6">
    <location>
        <begin position="32"/>
        <end position="56"/>
    </location>
</feature>
<organism evidence="7 8">
    <name type="scientific">Tetrahymena thermophila (strain SB210)</name>
    <dbReference type="NCBI Taxonomy" id="312017"/>
    <lineage>
        <taxon>Eukaryota</taxon>
        <taxon>Sar</taxon>
        <taxon>Alveolata</taxon>
        <taxon>Ciliophora</taxon>
        <taxon>Intramacronucleata</taxon>
        <taxon>Oligohymenophorea</taxon>
        <taxon>Hymenostomatida</taxon>
        <taxon>Tetrahymenina</taxon>
        <taxon>Tetrahymenidae</taxon>
        <taxon>Tetrahymena</taxon>
    </lineage>
</organism>
<proteinExistence type="predicted"/>
<dbReference type="PANTHER" id="PTHR28128">
    <property type="entry name" value="GOLGI APPARATUS MEMBRANE PROTEIN TVP15"/>
    <property type="match status" value="1"/>
</dbReference>
<gene>
    <name evidence="7" type="ORF">TTHERM_00448700</name>
</gene>
<dbReference type="RefSeq" id="XP_001013270.1">
    <property type="nucleotide sequence ID" value="XM_001013270.3"/>
</dbReference>
<dbReference type="InParanoid" id="Q239E5"/>
<feature type="transmembrane region" description="Helical" evidence="6">
    <location>
        <begin position="62"/>
        <end position="83"/>
    </location>
</feature>
<keyword evidence="4 6" id="KW-0472">Membrane</keyword>
<dbReference type="AlphaFoldDB" id="Q239E5"/>
<feature type="compositionally biased region" description="Low complexity" evidence="5">
    <location>
        <begin position="157"/>
        <end position="175"/>
    </location>
</feature>
<dbReference type="HOGENOM" id="CLU_1392706_0_0_1"/>
<evidence type="ECO:0000256" key="4">
    <source>
        <dbReference type="ARBA" id="ARBA00023136"/>
    </source>
</evidence>
<dbReference type="Proteomes" id="UP000009168">
    <property type="component" value="Unassembled WGS sequence"/>
</dbReference>
<reference evidence="8" key="1">
    <citation type="journal article" date="2006" name="PLoS Biol.">
        <title>Macronuclear genome sequence of the ciliate Tetrahymena thermophila, a model eukaryote.</title>
        <authorList>
            <person name="Eisen J.A."/>
            <person name="Coyne R.S."/>
            <person name="Wu M."/>
            <person name="Wu D."/>
            <person name="Thiagarajan M."/>
            <person name="Wortman J.R."/>
            <person name="Badger J.H."/>
            <person name="Ren Q."/>
            <person name="Amedeo P."/>
            <person name="Jones K.M."/>
            <person name="Tallon L.J."/>
            <person name="Delcher A.L."/>
            <person name="Salzberg S.L."/>
            <person name="Silva J.C."/>
            <person name="Haas B.J."/>
            <person name="Majoros W.H."/>
            <person name="Farzad M."/>
            <person name="Carlton J.M."/>
            <person name="Smith R.K. Jr."/>
            <person name="Garg J."/>
            <person name="Pearlman R.E."/>
            <person name="Karrer K.M."/>
            <person name="Sun L."/>
            <person name="Manning G."/>
            <person name="Elde N.C."/>
            <person name="Turkewitz A.P."/>
            <person name="Asai D.J."/>
            <person name="Wilkes D.E."/>
            <person name="Wang Y."/>
            <person name="Cai H."/>
            <person name="Collins K."/>
            <person name="Stewart B.A."/>
            <person name="Lee S.R."/>
            <person name="Wilamowska K."/>
            <person name="Weinberg Z."/>
            <person name="Ruzzo W.L."/>
            <person name="Wloga D."/>
            <person name="Gaertig J."/>
            <person name="Frankel J."/>
            <person name="Tsao C.-C."/>
            <person name="Gorovsky M.A."/>
            <person name="Keeling P.J."/>
            <person name="Waller R.F."/>
            <person name="Patron N.J."/>
            <person name="Cherry J.M."/>
            <person name="Stover N.A."/>
            <person name="Krieger C.J."/>
            <person name="del Toro C."/>
            <person name="Ryder H.F."/>
            <person name="Williamson S.C."/>
            <person name="Barbeau R.A."/>
            <person name="Hamilton E.P."/>
            <person name="Orias E."/>
        </authorList>
    </citation>
    <scope>NUCLEOTIDE SEQUENCE [LARGE SCALE GENOMIC DNA]</scope>
    <source>
        <strain evidence="8">SB210</strain>
    </source>
</reference>
<dbReference type="Pfam" id="PF08507">
    <property type="entry name" value="COPI_assoc"/>
    <property type="match status" value="1"/>
</dbReference>
<sequence>MSTQNSQQKSDEENKIMMTANKQRKLATIFRWINAGCGLALITNGILRYIFFAALISEPWTIFQPGYMIMFGIVIFGAELNLLFVLSRISFMCSYIGRGLLDIFVATICSSYLGGSGLNILAIVITIFLFIVGLMYLCFHFTGLDLILPPEVSEQQSNKSSTSTNNSSNLDNSQNLGRGLNENASDPSSVYSNGQM</sequence>
<accession>Q239E5</accession>
<name>Q239E5_TETTS</name>
<dbReference type="EMBL" id="GG662738">
    <property type="protein sequence ID" value="EAR93025.1"/>
    <property type="molecule type" value="Genomic_DNA"/>
</dbReference>
<feature type="compositionally biased region" description="Polar residues" evidence="5">
    <location>
        <begin position="182"/>
        <end position="196"/>
    </location>
</feature>
<dbReference type="KEGG" id="tet:TTHERM_00448700"/>
<comment type="subcellular location">
    <subcellularLocation>
        <location evidence="1">Membrane</location>
        <topology evidence="1">Multi-pass membrane protein</topology>
    </subcellularLocation>
</comment>
<keyword evidence="3 6" id="KW-1133">Transmembrane helix</keyword>
<evidence type="ECO:0000313" key="7">
    <source>
        <dbReference type="EMBL" id="EAR93025.1"/>
    </source>
</evidence>
<evidence type="ECO:0000256" key="6">
    <source>
        <dbReference type="SAM" id="Phobius"/>
    </source>
</evidence>
<evidence type="ECO:0000256" key="3">
    <source>
        <dbReference type="ARBA" id="ARBA00022989"/>
    </source>
</evidence>
<feature type="transmembrane region" description="Helical" evidence="6">
    <location>
        <begin position="120"/>
        <end position="139"/>
    </location>
</feature>
<keyword evidence="8" id="KW-1185">Reference proteome</keyword>